<gene>
    <name evidence="1" type="ORF">BK123_19870</name>
</gene>
<protein>
    <submittedName>
        <fullName evidence="1">Uncharacterized protein</fullName>
    </submittedName>
</protein>
<reference evidence="1 2" key="1">
    <citation type="submission" date="2016-11" db="EMBL/GenBank/DDBJ databases">
        <title>Paenibacillus species isolates.</title>
        <authorList>
            <person name="Beno S.M."/>
        </authorList>
    </citation>
    <scope>NUCLEOTIDE SEQUENCE [LARGE SCALE GENOMIC DNA]</scope>
    <source>
        <strain evidence="1 2">FSL F4-0100</strain>
    </source>
</reference>
<evidence type="ECO:0000313" key="2">
    <source>
        <dbReference type="Proteomes" id="UP000187074"/>
    </source>
</evidence>
<name>A0A1R1AXM5_PAELA</name>
<proteinExistence type="predicted"/>
<dbReference type="EMBL" id="MRTF01000007">
    <property type="protein sequence ID" value="OME90629.1"/>
    <property type="molecule type" value="Genomic_DNA"/>
</dbReference>
<dbReference type="Proteomes" id="UP000187074">
    <property type="component" value="Unassembled WGS sequence"/>
</dbReference>
<dbReference type="RefSeq" id="WP_076324125.1">
    <property type="nucleotide sequence ID" value="NZ_JBCMXI010000001.1"/>
</dbReference>
<dbReference type="STRING" id="1401.BK123_19870"/>
<evidence type="ECO:0000313" key="1">
    <source>
        <dbReference type="EMBL" id="OME90629.1"/>
    </source>
</evidence>
<sequence length="68" mass="8050">MLLIVMDGKYLLANEKIELSLIQDDYIKPWQTVIGYELKFMQDKKNKLLHVPHKNLHISQALAHNHNR</sequence>
<dbReference type="AlphaFoldDB" id="A0A1R1AXM5"/>
<comment type="caution">
    <text evidence="1">The sequence shown here is derived from an EMBL/GenBank/DDBJ whole genome shotgun (WGS) entry which is preliminary data.</text>
</comment>
<organism evidence="1 2">
    <name type="scientific">Paenibacillus lautus</name>
    <name type="common">Bacillus lautus</name>
    <dbReference type="NCBI Taxonomy" id="1401"/>
    <lineage>
        <taxon>Bacteria</taxon>
        <taxon>Bacillati</taxon>
        <taxon>Bacillota</taxon>
        <taxon>Bacilli</taxon>
        <taxon>Bacillales</taxon>
        <taxon>Paenibacillaceae</taxon>
        <taxon>Paenibacillus</taxon>
    </lineage>
</organism>
<accession>A0A1R1AXM5</accession>